<gene>
    <name evidence="2" type="ORF">SAMN04488061_2807</name>
</gene>
<evidence type="ECO:0000313" key="2">
    <source>
        <dbReference type="EMBL" id="SDP38778.1"/>
    </source>
</evidence>
<accession>A0A1H0SC38</accession>
<sequence length="142" mass="15813">MLRTRIFRPLALIFSPVLICGTQLSPATADPASENILTKEEAAYGCRKINGRMQLLILQIRDYPDRAQGSQIARGIQGITVPLFGGTQRGLDPDAQYQRDVRKLEAFNARLAKLKCPTFDLQAELSARDVKHTPKPQQPKAK</sequence>
<dbReference type="EMBL" id="FNJC01000004">
    <property type="protein sequence ID" value="SDP38778.1"/>
    <property type="molecule type" value="Genomic_DNA"/>
</dbReference>
<protein>
    <submittedName>
        <fullName evidence="2">Uncharacterized protein</fullName>
    </submittedName>
</protein>
<evidence type="ECO:0000313" key="3">
    <source>
        <dbReference type="Proteomes" id="UP000198795"/>
    </source>
</evidence>
<dbReference type="RefSeq" id="WP_090229564.1">
    <property type="nucleotide sequence ID" value="NZ_FNJC01000004.1"/>
</dbReference>
<reference evidence="2 3" key="1">
    <citation type="submission" date="2016-10" db="EMBL/GenBank/DDBJ databases">
        <authorList>
            <person name="Varghese N."/>
            <person name="Submissions S."/>
        </authorList>
    </citation>
    <scope>NUCLEOTIDE SEQUENCE [LARGE SCALE GENOMIC DNA]</scope>
    <source>
        <strain evidence="2 3">CGMCC 1.6497</strain>
    </source>
</reference>
<feature type="signal peptide" evidence="1">
    <location>
        <begin position="1"/>
        <end position="29"/>
    </location>
</feature>
<dbReference type="Proteomes" id="UP000198795">
    <property type="component" value="Unassembled WGS sequence"/>
</dbReference>
<evidence type="ECO:0000256" key="1">
    <source>
        <dbReference type="SAM" id="SignalP"/>
    </source>
</evidence>
<name>A0A1H0SC38_9HYPH</name>
<proteinExistence type="predicted"/>
<keyword evidence="3" id="KW-1185">Reference proteome</keyword>
<organism evidence="2 3">
    <name type="scientific">Filomicrobium insigne</name>
    <dbReference type="NCBI Taxonomy" id="418854"/>
    <lineage>
        <taxon>Bacteria</taxon>
        <taxon>Pseudomonadati</taxon>
        <taxon>Pseudomonadota</taxon>
        <taxon>Alphaproteobacteria</taxon>
        <taxon>Hyphomicrobiales</taxon>
        <taxon>Hyphomicrobiaceae</taxon>
        <taxon>Filomicrobium</taxon>
    </lineage>
</organism>
<keyword evidence="1" id="KW-0732">Signal</keyword>
<comment type="caution">
    <text evidence="2">The sequence shown here is derived from an EMBL/GenBank/DDBJ whole genome shotgun (WGS) entry which is preliminary data.</text>
</comment>
<feature type="chain" id="PRO_5046843096" evidence="1">
    <location>
        <begin position="30"/>
        <end position="142"/>
    </location>
</feature>